<dbReference type="InterPro" id="IPR034733">
    <property type="entry name" value="AcCoA_carboxyl_beta"/>
</dbReference>
<dbReference type="GO" id="GO:0006552">
    <property type="term" value="P:L-leucine catabolic process"/>
    <property type="evidence" value="ECO:0007669"/>
    <property type="project" value="UniProtKB-UniPathway"/>
</dbReference>
<dbReference type="PROSITE" id="PS50980">
    <property type="entry name" value="COA_CT_NTER"/>
    <property type="match status" value="1"/>
</dbReference>
<proteinExistence type="predicted"/>
<evidence type="ECO:0000259" key="9">
    <source>
        <dbReference type="PROSITE" id="PS50989"/>
    </source>
</evidence>
<feature type="domain" description="CoA carboxyltransferase C-terminal" evidence="9">
    <location>
        <begin position="293"/>
        <end position="542"/>
    </location>
</feature>
<gene>
    <name evidence="10" type="ORF">MPH_06177</name>
</gene>
<comment type="pathway">
    <text evidence="3">Amino-acid degradation; L-leucine degradation; (S)-3-hydroxy-3-methylglutaryl-CoA from 3-isovaleryl-CoA: step 2/3.</text>
</comment>
<dbReference type="Pfam" id="PF01039">
    <property type="entry name" value="Carboxyl_trans"/>
    <property type="match status" value="1"/>
</dbReference>
<dbReference type="InterPro" id="IPR011762">
    <property type="entry name" value="COA_CT_N"/>
</dbReference>
<comment type="catalytic activity">
    <reaction evidence="7">
        <text>3-methylbut-2-enoyl-CoA + hydrogencarbonate + ATP = 3-methyl-(2E)-glutaconyl-CoA + ADP + phosphate + H(+)</text>
        <dbReference type="Rhea" id="RHEA:13589"/>
        <dbReference type="ChEBI" id="CHEBI:15378"/>
        <dbReference type="ChEBI" id="CHEBI:17544"/>
        <dbReference type="ChEBI" id="CHEBI:30616"/>
        <dbReference type="ChEBI" id="CHEBI:43474"/>
        <dbReference type="ChEBI" id="CHEBI:57344"/>
        <dbReference type="ChEBI" id="CHEBI:57346"/>
        <dbReference type="ChEBI" id="CHEBI:456216"/>
        <dbReference type="EC" id="6.4.1.4"/>
    </reaction>
</comment>
<dbReference type="PANTHER" id="PTHR22855:SF46">
    <property type="entry name" value="METHYLCROTONOYL-COA CARBOXYLASE"/>
    <property type="match status" value="1"/>
</dbReference>
<dbReference type="GO" id="GO:0006351">
    <property type="term" value="P:DNA-templated transcription"/>
    <property type="evidence" value="ECO:0007669"/>
    <property type="project" value="InterPro"/>
</dbReference>
<evidence type="ECO:0000313" key="10">
    <source>
        <dbReference type="EMBL" id="EKG16596.1"/>
    </source>
</evidence>
<dbReference type="SUPFAM" id="SSF52096">
    <property type="entry name" value="ClpP/crotonase"/>
    <property type="match status" value="2"/>
</dbReference>
<evidence type="ECO:0000256" key="5">
    <source>
        <dbReference type="ARBA" id="ARBA00031237"/>
    </source>
</evidence>
<sequence>MTSRSAFPVTESKVDLRQPHYQRNREEWQPILDKFHAALAQSSIEGDQKSISRHCGRGQLLPRDRISLLLDQDSPFLELGTFAGYGLENSNACANLISGIGSVCGRMCLVLSHIPTQSGGAWNEYTVIKQNRVTEIATENDLPIVALVQSAGVFLPEQFRVFHKGGQIFRDLAVRSQLGQLSCAVVFGSSTAGGAYHPALSDYTIFVQDQAQVFLGGPPLVKMATGEVIEAEELGGAKIHASVTGLADQIATDEFDAIRKARDWVSSLAAPEPALGDAAPLPPRYSAEDVVSLVDPDIRKPFDMGEVLLRIVDDSRVSVFKPSYGRNLITSWAKINGHTVGIVANQTPVINSDEAAKGAQFIRLCNQQDTPVVFMHNVTGFMVGSKAEHAAIIKRGAQLVSAVSCSKVPHISIICGASYGAGNYAMCGRAYKPRFLFSWPTGRCSVMGAEQLSGVMETIERSSAESRGTAIVEEELKAKVGRFRDRVQRDSECYRTSAVGLDDGIIDPRDTRDVLGMCLDVVTKTGVSGAEAHRVLAPPTAEVVRLLNFSTPHPHLHHPTWSNESPSERGRPAATAGTFFRSAAGAHAHRVLRRKKTRCSGEKPICAFCARLGHECRYDDGPLAPPRPAPDVASSDSANLAARVALLESRLSLMDPNSLETLSGPHEDPPPAGGANKFSCLPSVEVLQDAADVYFRHCQNQPYCYFLESTFRQRLHEGSLPSYLLYSFMAVATRFSTHPFFEDHHAEAIESYARLAWSEILEKSFSDDHDVDVSTVQAANMLAVIDFVRGRHRLAWTKIGLSVRFAQSLRLNTEPEPWRSPSEKVERRLTFWSVYLLDKLVSPGRYRPPTLLDGDCTLRLPTLDGTSTDAPTLAFLTDVPESSLLRANDHFALTIFMASVLGQIVRFSFQQTPGSASVPWDSRSEYARIYGILLSFETYSDSASFPTTLEHDFGFGSSVEFSVFGHFCFSQALYHLCHCLLHHPFLLRQRLKLQNSLRVPPTFLGESVRRSKDHATSLAQLLQALQDCGCQAYPSFYGYCAMVAGVIHRLHVVNQGESNARAAKGLYEACLNFLDSNSGPWDHYKRMSLALQSFQPDSSISTGLLSSSFSPDILSSEQTETLWNLVDYGWLSDSARPITPLSTVAALQVTPEEDNISMDYTPDISQGFLDGLEGDEILRHDNIERLLFGAMNGNLDAITELSTA</sequence>
<dbReference type="HOGENOM" id="CLU_270408_0_0_1"/>
<organism evidence="10 11">
    <name type="scientific">Macrophomina phaseolina (strain MS6)</name>
    <name type="common">Charcoal rot fungus</name>
    <dbReference type="NCBI Taxonomy" id="1126212"/>
    <lineage>
        <taxon>Eukaryota</taxon>
        <taxon>Fungi</taxon>
        <taxon>Dikarya</taxon>
        <taxon>Ascomycota</taxon>
        <taxon>Pezizomycotina</taxon>
        <taxon>Dothideomycetes</taxon>
        <taxon>Dothideomycetes incertae sedis</taxon>
        <taxon>Botryosphaeriales</taxon>
        <taxon>Botryosphaeriaceae</taxon>
        <taxon>Macrophomina</taxon>
    </lineage>
</organism>
<dbReference type="Gene3D" id="3.90.226.10">
    <property type="entry name" value="2-enoyl-CoA Hydratase, Chain A, domain 1"/>
    <property type="match status" value="2"/>
</dbReference>
<dbReference type="GO" id="GO:0000981">
    <property type="term" value="F:DNA-binding transcription factor activity, RNA polymerase II-specific"/>
    <property type="evidence" value="ECO:0007669"/>
    <property type="project" value="InterPro"/>
</dbReference>
<dbReference type="PANTHER" id="PTHR22855">
    <property type="entry name" value="ACETYL, PROPIONYL, PYRUVATE, AND GLUTACONYL CARBOXYLASE-RELATED"/>
    <property type="match status" value="1"/>
</dbReference>
<accession>K2R2V5</accession>
<reference evidence="10 11" key="1">
    <citation type="journal article" date="2012" name="BMC Genomics">
        <title>Tools to kill: Genome of one of the most destructive plant pathogenic fungi Macrophomina phaseolina.</title>
        <authorList>
            <person name="Islam M.S."/>
            <person name="Haque M.S."/>
            <person name="Islam M.M."/>
            <person name="Emdad E.M."/>
            <person name="Halim A."/>
            <person name="Hossen Q.M.M."/>
            <person name="Hossain M.Z."/>
            <person name="Ahmed B."/>
            <person name="Rahim S."/>
            <person name="Rahman M.S."/>
            <person name="Alam M.M."/>
            <person name="Hou S."/>
            <person name="Wan X."/>
            <person name="Saito J.A."/>
            <person name="Alam M."/>
        </authorList>
    </citation>
    <scope>NUCLEOTIDE SEQUENCE [LARGE SCALE GENOMIC DNA]</scope>
    <source>
        <strain evidence="10 11">MS6</strain>
    </source>
</reference>
<dbReference type="STRING" id="1126212.K2R2V5"/>
<evidence type="ECO:0000256" key="1">
    <source>
        <dbReference type="ARBA" id="ARBA00022723"/>
    </source>
</evidence>
<dbReference type="SUPFAM" id="SSF57701">
    <property type="entry name" value="Zn2/Cys6 DNA-binding domain"/>
    <property type="match status" value="1"/>
</dbReference>
<dbReference type="EC" id="6.4.1.4" evidence="4"/>
<dbReference type="InterPro" id="IPR045190">
    <property type="entry name" value="MCCB/AccD1-like"/>
</dbReference>
<dbReference type="InParanoid" id="K2R2V5"/>
<evidence type="ECO:0000256" key="6">
    <source>
        <dbReference type="ARBA" id="ARBA00031404"/>
    </source>
</evidence>
<keyword evidence="2" id="KW-0539">Nucleus</keyword>
<keyword evidence="1" id="KW-0479">Metal-binding</keyword>
<evidence type="ECO:0000256" key="2">
    <source>
        <dbReference type="ARBA" id="ARBA00023242"/>
    </source>
</evidence>
<keyword evidence="10" id="KW-0808">Transferase</keyword>
<dbReference type="SMART" id="SM00906">
    <property type="entry name" value="Fungal_trans"/>
    <property type="match status" value="1"/>
</dbReference>
<evidence type="ECO:0000259" key="8">
    <source>
        <dbReference type="PROSITE" id="PS50980"/>
    </source>
</evidence>
<dbReference type="InterPro" id="IPR036864">
    <property type="entry name" value="Zn2-C6_fun-type_DNA-bd_sf"/>
</dbReference>
<dbReference type="FunFam" id="3.90.226.10:FF:000021">
    <property type="entry name" value="Acetyl-CoA carboxylase carboxyltransferase subunit"/>
    <property type="match status" value="1"/>
</dbReference>
<evidence type="ECO:0000256" key="3">
    <source>
        <dbReference type="ARBA" id="ARBA00025711"/>
    </source>
</evidence>
<dbReference type="UniPathway" id="UPA00363">
    <property type="reaction ID" value="UER00861"/>
</dbReference>
<comment type="caution">
    <text evidence="10">The sequence shown here is derived from an EMBL/GenBank/DDBJ whole genome shotgun (WGS) entry which is preliminary data.</text>
</comment>
<dbReference type="Pfam" id="PF00172">
    <property type="entry name" value="Zn_clus"/>
    <property type="match status" value="1"/>
</dbReference>
<dbReference type="InterPro" id="IPR007219">
    <property type="entry name" value="XnlR_reg_dom"/>
</dbReference>
<dbReference type="InterPro" id="IPR011763">
    <property type="entry name" value="COA_CT_C"/>
</dbReference>
<protein>
    <recommendedName>
        <fullName evidence="4">methylcrotonoyl-CoA carboxylase</fullName>
        <ecNumber evidence="4">6.4.1.4</ecNumber>
    </recommendedName>
    <alternativeName>
        <fullName evidence="6">3-methylcrotonyl-CoA carboxylase 2</fullName>
    </alternativeName>
    <alternativeName>
        <fullName evidence="5">3-methylcrotonyl-CoA:carbon dioxide ligase subunit beta</fullName>
    </alternativeName>
</protein>
<dbReference type="FunFam" id="3.90.226.10:FF:000030">
    <property type="entry name" value="Acetyl-CoA carboxylase carboxyltransferase subunit"/>
    <property type="match status" value="1"/>
</dbReference>
<dbReference type="GO" id="GO:0004485">
    <property type="term" value="F:methylcrotonoyl-CoA carboxylase activity"/>
    <property type="evidence" value="ECO:0007669"/>
    <property type="project" value="UniProtKB-EC"/>
</dbReference>
<dbReference type="EMBL" id="AHHD01000266">
    <property type="protein sequence ID" value="EKG16596.1"/>
    <property type="molecule type" value="Genomic_DNA"/>
</dbReference>
<dbReference type="InterPro" id="IPR001138">
    <property type="entry name" value="Zn2Cys6_DnaBD"/>
</dbReference>
<evidence type="ECO:0000256" key="7">
    <source>
        <dbReference type="ARBA" id="ARBA00052347"/>
    </source>
</evidence>
<evidence type="ECO:0000256" key="4">
    <source>
        <dbReference type="ARBA" id="ARBA00026116"/>
    </source>
</evidence>
<dbReference type="AlphaFoldDB" id="K2R2V5"/>
<dbReference type="CDD" id="cd00067">
    <property type="entry name" value="GAL4"/>
    <property type="match status" value="1"/>
</dbReference>
<dbReference type="InterPro" id="IPR029045">
    <property type="entry name" value="ClpP/crotonase-like_dom_sf"/>
</dbReference>
<evidence type="ECO:0000313" key="11">
    <source>
        <dbReference type="Proteomes" id="UP000007129"/>
    </source>
</evidence>
<dbReference type="GO" id="GO:0003677">
    <property type="term" value="F:DNA binding"/>
    <property type="evidence" value="ECO:0007669"/>
    <property type="project" value="InterPro"/>
</dbReference>
<dbReference type="PROSITE" id="PS50989">
    <property type="entry name" value="COA_CT_CTER"/>
    <property type="match status" value="1"/>
</dbReference>
<dbReference type="eggNOG" id="KOG0540">
    <property type="taxonomic scope" value="Eukaryota"/>
</dbReference>
<dbReference type="Pfam" id="PF04082">
    <property type="entry name" value="Fungal_trans"/>
    <property type="match status" value="1"/>
</dbReference>
<dbReference type="Proteomes" id="UP000007129">
    <property type="component" value="Unassembled WGS sequence"/>
</dbReference>
<dbReference type="CDD" id="cd12148">
    <property type="entry name" value="fungal_TF_MHR"/>
    <property type="match status" value="1"/>
</dbReference>
<dbReference type="VEuPathDB" id="FungiDB:MPH_06177"/>
<feature type="domain" description="CoA carboxyltransferase N-terminal" evidence="8">
    <location>
        <begin position="28"/>
        <end position="280"/>
    </location>
</feature>
<dbReference type="GO" id="GO:0008270">
    <property type="term" value="F:zinc ion binding"/>
    <property type="evidence" value="ECO:0007669"/>
    <property type="project" value="InterPro"/>
</dbReference>
<name>K2R2V5_MACPH</name>
<dbReference type="OrthoDB" id="439921at2759"/>
<dbReference type="Gene3D" id="4.10.240.10">
    <property type="entry name" value="Zn(2)-C6 fungal-type DNA-binding domain"/>
    <property type="match status" value="1"/>
</dbReference>
<dbReference type="GO" id="GO:0016740">
    <property type="term" value="F:transferase activity"/>
    <property type="evidence" value="ECO:0007669"/>
    <property type="project" value="UniProtKB-KW"/>
</dbReference>